<feature type="transmembrane region" description="Helical" evidence="1">
    <location>
        <begin position="45"/>
        <end position="65"/>
    </location>
</feature>
<evidence type="ECO:0000256" key="1">
    <source>
        <dbReference type="SAM" id="Phobius"/>
    </source>
</evidence>
<keyword evidence="1" id="KW-1133">Transmembrane helix</keyword>
<reference evidence="2" key="1">
    <citation type="journal article" date="2021" name="Vet. Parasitol.">
        <title>The complete mitochondrial genome of capillariid nematodes (Eucoleus annulatus): A novel gene arrangement and phylogenetic implications.</title>
        <authorList>
            <person name="Deng Y.-P."/>
            <person name="Suleman"/>
            <person name="Zhang Y."/>
            <person name="Nie Y."/>
            <person name="Fu Y.-T."/>
            <person name="Liu G.-H."/>
        </authorList>
    </citation>
    <scope>NUCLEOTIDE SEQUENCE</scope>
    <source>
        <strain evidence="2">Changsha</strain>
    </source>
</reference>
<feature type="transmembrane region" description="Helical" evidence="1">
    <location>
        <begin position="72"/>
        <end position="94"/>
    </location>
</feature>
<organism evidence="2">
    <name type="scientific">Eucoleus annulatus</name>
    <dbReference type="NCBI Taxonomy" id="2831232"/>
    <lineage>
        <taxon>Eukaryota</taxon>
        <taxon>Metazoa</taxon>
        <taxon>Ecdysozoa</taxon>
        <taxon>Nematoda</taxon>
        <taxon>Enoplea</taxon>
        <taxon>Dorylaimia</taxon>
        <taxon>Trichinellida</taxon>
        <taxon>Capillariidae</taxon>
        <taxon>Eucoleus</taxon>
    </lineage>
</organism>
<dbReference type="EMBL" id="MW999680">
    <property type="protein sequence ID" value="QWC93301.1"/>
    <property type="molecule type" value="Genomic_DNA"/>
</dbReference>
<feature type="transmembrane region" description="Helical" evidence="1">
    <location>
        <begin position="7"/>
        <end position="33"/>
    </location>
</feature>
<reference evidence="2" key="2">
    <citation type="submission" date="2021-04" db="EMBL/GenBank/DDBJ databases">
        <authorList>
            <person name="Deng Y.P."/>
            <person name="Suleman S."/>
            <person name="Zhang Y."/>
            <person name="Nie Y."/>
            <person name="Fu Y.T."/>
            <person name="Liu G.H."/>
        </authorList>
    </citation>
    <scope>NUCLEOTIDE SEQUENCE</scope>
    <source>
        <strain evidence="2">Changsha</strain>
    </source>
</reference>
<dbReference type="AlphaFoldDB" id="A0A8E8LSP4"/>
<evidence type="ECO:0000313" key="2">
    <source>
        <dbReference type="EMBL" id="QWC93301.1"/>
    </source>
</evidence>
<accession>A0A8E8LSP4</accession>
<gene>
    <name evidence="2" type="primary">nad6</name>
</gene>
<name>A0A8E8LSP4_9BILA</name>
<keyword evidence="1" id="KW-0472">Membrane</keyword>
<keyword evidence="2" id="KW-0496">Mitochondrion</keyword>
<sequence>MFLFIMLICSLFLIFTHPLWISLMVFICSIFMAFEKFFYGNSMNLFIFLFIMVYSGGLLLMLVYMSSLVPNFNLINFGPVIMAIMMITLISSVYTENYFHFFSDFNFKMSSLFSLKYILSSKEMMYSIIFLLTFCFCFVASVLSMLKYPMRSL</sequence>
<geneLocation type="mitochondrion" evidence="2"/>
<keyword evidence="1" id="KW-0812">Transmembrane</keyword>
<feature type="transmembrane region" description="Helical" evidence="1">
    <location>
        <begin position="124"/>
        <end position="146"/>
    </location>
</feature>
<protein>
    <submittedName>
        <fullName evidence="2">NADH dehydrogenase subunit 6</fullName>
    </submittedName>
</protein>
<proteinExistence type="predicted"/>